<feature type="region of interest" description="Disordered" evidence="1">
    <location>
        <begin position="496"/>
        <end position="522"/>
    </location>
</feature>
<protein>
    <submittedName>
        <fullName evidence="2">Uncharacterized protein</fullName>
    </submittedName>
</protein>
<evidence type="ECO:0000256" key="1">
    <source>
        <dbReference type="SAM" id="MobiDB-lite"/>
    </source>
</evidence>
<organism evidence="2">
    <name type="scientific">Fagus sylvatica</name>
    <name type="common">Beechnut</name>
    <dbReference type="NCBI Taxonomy" id="28930"/>
    <lineage>
        <taxon>Eukaryota</taxon>
        <taxon>Viridiplantae</taxon>
        <taxon>Streptophyta</taxon>
        <taxon>Embryophyta</taxon>
        <taxon>Tracheophyta</taxon>
        <taxon>Spermatophyta</taxon>
        <taxon>Magnoliopsida</taxon>
        <taxon>eudicotyledons</taxon>
        <taxon>Gunneridae</taxon>
        <taxon>Pentapetalae</taxon>
        <taxon>rosids</taxon>
        <taxon>fabids</taxon>
        <taxon>Fagales</taxon>
        <taxon>Fagaceae</taxon>
        <taxon>Fagus</taxon>
    </lineage>
</organism>
<gene>
    <name evidence="2" type="ORF">FSB_LOCUS34451</name>
</gene>
<sequence>MVSSVSPALFPFRARIPSGLGPPPLGDYLPPTSVLHRLSAKLYSLSFLALCTWGELRRSMAASGSDWPAVLSEELSEGLSSSGREGEGTLFKATTLSRIRSRYQVLEDDVLRIPNSDKRACSHVEDIVLYKSTLMTGLHFPVQPFIRELLDFLSLAPGQVALNGWRVIISSMVTWKECSDGLEDITVEEFLYCFEPSQIAASPNFWTFRNRDNLERLPEEGDDFIQIRRTWGIPSPSALNHPTLTPVWKDCILRVHSLSNRQYTHYIQPELLFHHSFGPKPSAAVLSLIQTNEKRVATMKINKSKLKNIVEKGAPAVPINVKRKRTDDGQSSVLPEQSEPPPKRALTVQASPSIPPPPLVVQILDEEIAVVQATDDGPTICRSHGLAAKRAKATITELDFQEYANARTENISKLMVHSLMRSLNRAVFELNKEKRDLIGAVEEAKVELIAKDGDVKDYKTSEAFEGNNLQCFISRFKAFRKQAKEKYPDLAFTEFQPYDDTDSVNDGGEKVNDTDQVDDATT</sequence>
<accession>A0A2N9H4N6</accession>
<name>A0A2N9H4N6_FAGSY</name>
<evidence type="ECO:0000313" key="2">
    <source>
        <dbReference type="EMBL" id="SPD06569.1"/>
    </source>
</evidence>
<reference evidence="2" key="1">
    <citation type="submission" date="2018-02" db="EMBL/GenBank/DDBJ databases">
        <authorList>
            <person name="Cohen D.B."/>
            <person name="Kent A.D."/>
        </authorList>
    </citation>
    <scope>NUCLEOTIDE SEQUENCE</scope>
</reference>
<dbReference type="EMBL" id="OIVN01002802">
    <property type="protein sequence ID" value="SPD06569.1"/>
    <property type="molecule type" value="Genomic_DNA"/>
</dbReference>
<dbReference type="AlphaFoldDB" id="A0A2N9H4N6"/>
<proteinExistence type="predicted"/>
<feature type="region of interest" description="Disordered" evidence="1">
    <location>
        <begin position="318"/>
        <end position="352"/>
    </location>
</feature>